<organism evidence="2 3">
    <name type="scientific">Lymnaea stagnalis</name>
    <name type="common">Great pond snail</name>
    <name type="synonym">Helix stagnalis</name>
    <dbReference type="NCBI Taxonomy" id="6523"/>
    <lineage>
        <taxon>Eukaryota</taxon>
        <taxon>Metazoa</taxon>
        <taxon>Spiralia</taxon>
        <taxon>Lophotrochozoa</taxon>
        <taxon>Mollusca</taxon>
        <taxon>Gastropoda</taxon>
        <taxon>Heterobranchia</taxon>
        <taxon>Euthyneura</taxon>
        <taxon>Panpulmonata</taxon>
        <taxon>Hygrophila</taxon>
        <taxon>Lymnaeoidea</taxon>
        <taxon>Lymnaeidae</taxon>
        <taxon>Lymnaea</taxon>
    </lineage>
</organism>
<dbReference type="Proteomes" id="UP001497497">
    <property type="component" value="Unassembled WGS sequence"/>
</dbReference>
<accession>A0AAV2IIB4</accession>
<evidence type="ECO:0000313" key="3">
    <source>
        <dbReference type="Proteomes" id="UP001497497"/>
    </source>
</evidence>
<feature type="transmembrane region" description="Helical" evidence="1">
    <location>
        <begin position="39"/>
        <end position="60"/>
    </location>
</feature>
<gene>
    <name evidence="2" type="ORF">GSLYS_00019785001</name>
</gene>
<sequence>MTAYSAFGIVVSLFGLVTNAVNIKTFVAMGTQDGVTVSFLFLSSAELVCFSATLGQQLSMALWVTEIFSHYTTVIPYHPMIFNLCFANIRNCLFTIPVVITLYVSVMKCMCVVRPLHFKNMFSKTRTMWVMSAICVFAVVSYLPIFATTGVTRQYDKNISRTRPMFWSSPHRDLIKSIVWTARDSFPAVVSQIIVVACIYVMSRTLIRAARFQGLPSRREDEAG</sequence>
<keyword evidence="1" id="KW-0812">Transmembrane</keyword>
<evidence type="ECO:0008006" key="4">
    <source>
        <dbReference type="Google" id="ProtNLM"/>
    </source>
</evidence>
<proteinExistence type="predicted"/>
<comment type="caution">
    <text evidence="2">The sequence shown here is derived from an EMBL/GenBank/DDBJ whole genome shotgun (WGS) entry which is preliminary data.</text>
</comment>
<evidence type="ECO:0000313" key="2">
    <source>
        <dbReference type="EMBL" id="CAL1546408.1"/>
    </source>
</evidence>
<keyword evidence="1" id="KW-0472">Membrane</keyword>
<reference evidence="2 3" key="1">
    <citation type="submission" date="2024-04" db="EMBL/GenBank/DDBJ databases">
        <authorList>
            <consortium name="Genoscope - CEA"/>
            <person name="William W."/>
        </authorList>
    </citation>
    <scope>NUCLEOTIDE SEQUENCE [LARGE SCALE GENOMIC DNA]</scope>
</reference>
<feature type="transmembrane region" description="Helical" evidence="1">
    <location>
        <begin position="127"/>
        <end position="147"/>
    </location>
</feature>
<protein>
    <recommendedName>
        <fullName evidence="4">G-protein coupled receptors family 1 profile domain-containing protein</fullName>
    </recommendedName>
</protein>
<keyword evidence="1" id="KW-1133">Transmembrane helix</keyword>
<dbReference type="Gene3D" id="1.20.1070.10">
    <property type="entry name" value="Rhodopsin 7-helix transmembrane proteins"/>
    <property type="match status" value="1"/>
</dbReference>
<keyword evidence="3" id="KW-1185">Reference proteome</keyword>
<feature type="transmembrane region" description="Helical" evidence="1">
    <location>
        <begin position="185"/>
        <end position="203"/>
    </location>
</feature>
<dbReference type="EMBL" id="CAXITT010000807">
    <property type="protein sequence ID" value="CAL1546408.1"/>
    <property type="molecule type" value="Genomic_DNA"/>
</dbReference>
<dbReference type="AlphaFoldDB" id="A0AAV2IIB4"/>
<evidence type="ECO:0000256" key="1">
    <source>
        <dbReference type="SAM" id="Phobius"/>
    </source>
</evidence>
<feature type="transmembrane region" description="Helical" evidence="1">
    <location>
        <begin position="6"/>
        <end position="27"/>
    </location>
</feature>
<name>A0AAV2IIB4_LYMST</name>